<dbReference type="PANTHER" id="PTHR10015">
    <property type="entry name" value="HEAT SHOCK TRANSCRIPTION FACTOR"/>
    <property type="match status" value="1"/>
</dbReference>
<sequence length="514" mass="57946">MCNETRINSIDLQMHSNAISSEEVSVAGSTFGVTSTAIASGKKIAEQNTILFSSNNTTPSDSILPQQQQEDEDPHDTMITFLTGRTKSERSSKERAIIFPVKLLYVLQCGKYNHIINWQLDSEHNEHHFIVQDIDEFTKQVLPIFFKVAKYESFQRKLYRWGFIKTRRTRAEKMKSPKSVCYVHPCFRQGDYNGAAQMTCSGASVEICKSTQKHRKRQQRQKGSKDNNTKRQRTSATATAAAKNENLDQNQPQQQQQLMMMQQQPAAAAVLPSMQSTTAVTSTMMPGLNMQMQPSNNFLSFPQNNNMFMMMNALPSNASNAGMILNTMPRFPNTSNMPTIPMNERIQDDSFATIISRDSCTSLNAKRSDNKTMMMSEMSNSASATTRTAEEDIPELLARARTQREIKRIQINNLMREEMLQELLQTDPMDWTAGADVNTATTTAMTDTALTNNNDSMMMSTSANNVMEQANINHNGNHSAASQFMRNMNSGNNNRNMHHQQIINDAFNVLMRSS</sequence>
<evidence type="ECO:0000259" key="6">
    <source>
        <dbReference type="SMART" id="SM00415"/>
    </source>
</evidence>
<comment type="similarity">
    <text evidence="4">Belongs to the HSF family.</text>
</comment>
<accession>A0AAD3D587</accession>
<evidence type="ECO:0000256" key="1">
    <source>
        <dbReference type="ARBA" id="ARBA00004123"/>
    </source>
</evidence>
<keyword evidence="3" id="KW-0539">Nucleus</keyword>
<dbReference type="InterPro" id="IPR000232">
    <property type="entry name" value="HSF_DNA-bd"/>
</dbReference>
<dbReference type="Gene3D" id="1.10.10.10">
    <property type="entry name" value="Winged helix-like DNA-binding domain superfamily/Winged helix DNA-binding domain"/>
    <property type="match status" value="1"/>
</dbReference>
<keyword evidence="8" id="KW-1185">Reference proteome</keyword>
<dbReference type="EMBL" id="BLLK01000056">
    <property type="protein sequence ID" value="GFH56785.1"/>
    <property type="molecule type" value="Genomic_DNA"/>
</dbReference>
<reference evidence="7 8" key="1">
    <citation type="journal article" date="2021" name="Sci. Rep.">
        <title>The genome of the diatom Chaetoceros tenuissimus carries an ancient integrated fragment of an extant virus.</title>
        <authorList>
            <person name="Hongo Y."/>
            <person name="Kimura K."/>
            <person name="Takaki Y."/>
            <person name="Yoshida Y."/>
            <person name="Baba S."/>
            <person name="Kobayashi G."/>
            <person name="Nagasaki K."/>
            <person name="Hano T."/>
            <person name="Tomaru Y."/>
        </authorList>
    </citation>
    <scope>NUCLEOTIDE SEQUENCE [LARGE SCALE GENOMIC DNA]</scope>
    <source>
        <strain evidence="7 8">NIES-3715</strain>
    </source>
</reference>
<keyword evidence="2" id="KW-0238">DNA-binding</keyword>
<evidence type="ECO:0000256" key="4">
    <source>
        <dbReference type="RuleBase" id="RU004020"/>
    </source>
</evidence>
<feature type="region of interest" description="Disordered" evidence="5">
    <location>
        <begin position="211"/>
        <end position="261"/>
    </location>
</feature>
<dbReference type="SUPFAM" id="SSF46785">
    <property type="entry name" value="Winged helix' DNA-binding domain"/>
    <property type="match status" value="1"/>
</dbReference>
<dbReference type="GO" id="GO:0005634">
    <property type="term" value="C:nucleus"/>
    <property type="evidence" value="ECO:0007669"/>
    <property type="project" value="UniProtKB-SubCell"/>
</dbReference>
<name>A0AAD3D587_9STRA</name>
<evidence type="ECO:0000256" key="3">
    <source>
        <dbReference type="ARBA" id="ARBA00023242"/>
    </source>
</evidence>
<dbReference type="InterPro" id="IPR036390">
    <property type="entry name" value="WH_DNA-bd_sf"/>
</dbReference>
<evidence type="ECO:0000313" key="8">
    <source>
        <dbReference type="Proteomes" id="UP001054902"/>
    </source>
</evidence>
<dbReference type="Pfam" id="PF00447">
    <property type="entry name" value="HSF_DNA-bind"/>
    <property type="match status" value="1"/>
</dbReference>
<gene>
    <name evidence="7" type="ORF">CTEN210_13261</name>
</gene>
<organism evidence="7 8">
    <name type="scientific">Chaetoceros tenuissimus</name>
    <dbReference type="NCBI Taxonomy" id="426638"/>
    <lineage>
        <taxon>Eukaryota</taxon>
        <taxon>Sar</taxon>
        <taxon>Stramenopiles</taxon>
        <taxon>Ochrophyta</taxon>
        <taxon>Bacillariophyta</taxon>
        <taxon>Coscinodiscophyceae</taxon>
        <taxon>Chaetocerotophycidae</taxon>
        <taxon>Chaetocerotales</taxon>
        <taxon>Chaetocerotaceae</taxon>
        <taxon>Chaetoceros</taxon>
    </lineage>
</organism>
<comment type="caution">
    <text evidence="7">The sequence shown here is derived from an EMBL/GenBank/DDBJ whole genome shotgun (WGS) entry which is preliminary data.</text>
</comment>
<feature type="domain" description="HSF-type DNA-binding" evidence="6">
    <location>
        <begin position="95"/>
        <end position="201"/>
    </location>
</feature>
<dbReference type="PANTHER" id="PTHR10015:SF206">
    <property type="entry name" value="HSF-TYPE DNA-BINDING DOMAIN-CONTAINING PROTEIN"/>
    <property type="match status" value="1"/>
</dbReference>
<dbReference type="AlphaFoldDB" id="A0AAD3D587"/>
<dbReference type="Proteomes" id="UP001054902">
    <property type="component" value="Unassembled WGS sequence"/>
</dbReference>
<dbReference type="InterPro" id="IPR036388">
    <property type="entry name" value="WH-like_DNA-bd_sf"/>
</dbReference>
<feature type="compositionally biased region" description="Low complexity" evidence="5">
    <location>
        <begin position="249"/>
        <end position="261"/>
    </location>
</feature>
<dbReference type="SMART" id="SM00415">
    <property type="entry name" value="HSF"/>
    <property type="match status" value="1"/>
</dbReference>
<proteinExistence type="inferred from homology"/>
<evidence type="ECO:0000256" key="2">
    <source>
        <dbReference type="ARBA" id="ARBA00023125"/>
    </source>
</evidence>
<evidence type="ECO:0000313" key="7">
    <source>
        <dbReference type="EMBL" id="GFH56785.1"/>
    </source>
</evidence>
<dbReference type="GO" id="GO:0043565">
    <property type="term" value="F:sequence-specific DNA binding"/>
    <property type="evidence" value="ECO:0007669"/>
    <property type="project" value="InterPro"/>
</dbReference>
<dbReference type="GO" id="GO:0003700">
    <property type="term" value="F:DNA-binding transcription factor activity"/>
    <property type="evidence" value="ECO:0007669"/>
    <property type="project" value="InterPro"/>
</dbReference>
<evidence type="ECO:0000256" key="5">
    <source>
        <dbReference type="SAM" id="MobiDB-lite"/>
    </source>
</evidence>
<protein>
    <recommendedName>
        <fullName evidence="6">HSF-type DNA-binding domain-containing protein</fullName>
    </recommendedName>
</protein>
<comment type="subcellular location">
    <subcellularLocation>
        <location evidence="1">Nucleus</location>
    </subcellularLocation>
</comment>
<feature type="compositionally biased region" description="Basic residues" evidence="5">
    <location>
        <begin position="211"/>
        <end position="222"/>
    </location>
</feature>